<dbReference type="InterPro" id="IPR026893">
    <property type="entry name" value="Tyr/Ser_Pase_IphP-type"/>
</dbReference>
<dbReference type="AlphaFoldDB" id="A0AAE0T3Q9"/>
<reference evidence="1" key="3">
    <citation type="submission" date="2023-05" db="EMBL/GenBank/DDBJ databases">
        <authorList>
            <person name="Smith C.H."/>
        </authorList>
    </citation>
    <scope>NUCLEOTIDE SEQUENCE</scope>
    <source>
        <strain evidence="1">CHS0354</strain>
        <tissue evidence="1">Mantle</tissue>
    </source>
</reference>
<evidence type="ECO:0000313" key="1">
    <source>
        <dbReference type="EMBL" id="KAK3603267.1"/>
    </source>
</evidence>
<accession>A0AAE0T3Q9</accession>
<protein>
    <submittedName>
        <fullName evidence="1">Uncharacterized protein</fullName>
    </submittedName>
</protein>
<name>A0AAE0T3Q9_9BIVA</name>
<proteinExistence type="predicted"/>
<dbReference type="InterPro" id="IPR029021">
    <property type="entry name" value="Prot-tyrosine_phosphatase-like"/>
</dbReference>
<dbReference type="Proteomes" id="UP001195483">
    <property type="component" value="Unassembled WGS sequence"/>
</dbReference>
<dbReference type="Pfam" id="PF13350">
    <property type="entry name" value="Y_phosphatase3"/>
    <property type="match status" value="1"/>
</dbReference>
<evidence type="ECO:0000313" key="2">
    <source>
        <dbReference type="Proteomes" id="UP001195483"/>
    </source>
</evidence>
<reference evidence="1" key="1">
    <citation type="journal article" date="2021" name="Genome Biol. Evol.">
        <title>A High-Quality Reference Genome for a Parasitic Bivalve with Doubly Uniparental Inheritance (Bivalvia: Unionida).</title>
        <authorList>
            <person name="Smith C.H."/>
        </authorList>
    </citation>
    <scope>NUCLEOTIDE SEQUENCE</scope>
    <source>
        <strain evidence="1">CHS0354</strain>
    </source>
</reference>
<comment type="caution">
    <text evidence="1">The sequence shown here is derived from an EMBL/GenBank/DDBJ whole genome shotgun (WGS) entry which is preliminary data.</text>
</comment>
<dbReference type="Gene3D" id="3.90.190.10">
    <property type="entry name" value="Protein tyrosine phosphatase superfamily"/>
    <property type="match status" value="1"/>
</dbReference>
<reference evidence="1" key="2">
    <citation type="journal article" date="2021" name="Genome Biol. Evol.">
        <title>Developing a high-quality reference genome for a parasitic bivalve with doubly uniparental inheritance (Bivalvia: Unionida).</title>
        <authorList>
            <person name="Smith C.H."/>
        </authorList>
    </citation>
    <scope>NUCLEOTIDE SEQUENCE</scope>
    <source>
        <strain evidence="1">CHS0354</strain>
        <tissue evidence="1">Mantle</tissue>
    </source>
</reference>
<keyword evidence="2" id="KW-1185">Reference proteome</keyword>
<dbReference type="SUPFAM" id="SSF52799">
    <property type="entry name" value="(Phosphotyrosine protein) phosphatases II"/>
    <property type="match status" value="1"/>
</dbReference>
<sequence length="205" mass="24420">MADSEDTISVPHNFRTVCSMMDAKTHQSKGLLYRSSKLDYMMLRDIHDLKNVLGIKSIIDLRSKEEYTHSHNCNFVDQCFTLLNVRVPQTLKRPQAGEKIETEVLQENRSCVEKHYLINFFPRPYVMTLLSRAPWYVRLYCIFWLLMDKVLRSSYLHFMQCFARYILSKRGLIETYTDAIELSQRSIYSVCYNFVRRTLIYKELE</sequence>
<gene>
    <name evidence="1" type="ORF">CHS0354_007598</name>
</gene>
<organism evidence="1 2">
    <name type="scientific">Potamilus streckersoni</name>
    <dbReference type="NCBI Taxonomy" id="2493646"/>
    <lineage>
        <taxon>Eukaryota</taxon>
        <taxon>Metazoa</taxon>
        <taxon>Spiralia</taxon>
        <taxon>Lophotrochozoa</taxon>
        <taxon>Mollusca</taxon>
        <taxon>Bivalvia</taxon>
        <taxon>Autobranchia</taxon>
        <taxon>Heteroconchia</taxon>
        <taxon>Palaeoheterodonta</taxon>
        <taxon>Unionida</taxon>
        <taxon>Unionoidea</taxon>
        <taxon>Unionidae</taxon>
        <taxon>Ambleminae</taxon>
        <taxon>Lampsilini</taxon>
        <taxon>Potamilus</taxon>
    </lineage>
</organism>
<dbReference type="GO" id="GO:0004721">
    <property type="term" value="F:phosphoprotein phosphatase activity"/>
    <property type="evidence" value="ECO:0007669"/>
    <property type="project" value="InterPro"/>
</dbReference>
<dbReference type="EMBL" id="JAEAOA010000519">
    <property type="protein sequence ID" value="KAK3603267.1"/>
    <property type="molecule type" value="Genomic_DNA"/>
</dbReference>